<dbReference type="InterPro" id="IPR017853">
    <property type="entry name" value="GH"/>
</dbReference>
<gene>
    <name evidence="1" type="ORF">V5799_023244</name>
</gene>
<dbReference type="Proteomes" id="UP001321473">
    <property type="component" value="Unassembled WGS sequence"/>
</dbReference>
<protein>
    <submittedName>
        <fullName evidence="1">Uncharacterized protein</fullName>
    </submittedName>
</protein>
<sequence>MQSRNYFVSCERIMNKTLLFGAVTFLKRSTKTQKPVYYTFCFWDGLSRWRPAPQNFSVSDIPAELCSAVVYSHVTIDDKTGSIKLTEQELKLGKPSGLYSLKFDD</sequence>
<keyword evidence="2" id="KW-1185">Reference proteome</keyword>
<dbReference type="Gene3D" id="3.20.20.80">
    <property type="entry name" value="Glycosidases"/>
    <property type="match status" value="1"/>
</dbReference>
<organism evidence="1 2">
    <name type="scientific">Amblyomma americanum</name>
    <name type="common">Lone star tick</name>
    <dbReference type="NCBI Taxonomy" id="6943"/>
    <lineage>
        <taxon>Eukaryota</taxon>
        <taxon>Metazoa</taxon>
        <taxon>Ecdysozoa</taxon>
        <taxon>Arthropoda</taxon>
        <taxon>Chelicerata</taxon>
        <taxon>Arachnida</taxon>
        <taxon>Acari</taxon>
        <taxon>Parasitiformes</taxon>
        <taxon>Ixodida</taxon>
        <taxon>Ixodoidea</taxon>
        <taxon>Ixodidae</taxon>
        <taxon>Amblyomminae</taxon>
        <taxon>Amblyomma</taxon>
    </lineage>
</organism>
<accession>A0AAQ4FJQ0</accession>
<evidence type="ECO:0000313" key="2">
    <source>
        <dbReference type="Proteomes" id="UP001321473"/>
    </source>
</evidence>
<dbReference type="SUPFAM" id="SSF51445">
    <property type="entry name" value="(Trans)glycosidases"/>
    <property type="match status" value="1"/>
</dbReference>
<proteinExistence type="predicted"/>
<name>A0AAQ4FJQ0_AMBAM</name>
<evidence type="ECO:0000313" key="1">
    <source>
        <dbReference type="EMBL" id="KAK8786973.1"/>
    </source>
</evidence>
<dbReference type="AlphaFoldDB" id="A0AAQ4FJQ0"/>
<comment type="caution">
    <text evidence="1">The sequence shown here is derived from an EMBL/GenBank/DDBJ whole genome shotgun (WGS) entry which is preliminary data.</text>
</comment>
<dbReference type="EMBL" id="JARKHS020002241">
    <property type="protein sequence ID" value="KAK8786973.1"/>
    <property type="molecule type" value="Genomic_DNA"/>
</dbReference>
<reference evidence="1 2" key="1">
    <citation type="journal article" date="2023" name="Arcadia Sci">
        <title>De novo assembly of a long-read Amblyomma americanum tick genome.</title>
        <authorList>
            <person name="Chou S."/>
            <person name="Poskanzer K.E."/>
            <person name="Rollins M."/>
            <person name="Thuy-Boun P.S."/>
        </authorList>
    </citation>
    <scope>NUCLEOTIDE SEQUENCE [LARGE SCALE GENOMIC DNA]</scope>
    <source>
        <strain evidence="1">F_SG_1</strain>
        <tissue evidence="1">Salivary glands</tissue>
    </source>
</reference>